<proteinExistence type="predicted"/>
<accession>G0NPA6</accession>
<dbReference type="OrthoDB" id="5892676at2759"/>
<dbReference type="InterPro" id="IPR036047">
    <property type="entry name" value="F-box-like_dom_sf"/>
</dbReference>
<keyword evidence="3" id="KW-1185">Reference proteome</keyword>
<dbReference type="EMBL" id="GL379920">
    <property type="protein sequence ID" value="EGT35162.1"/>
    <property type="molecule type" value="Genomic_DNA"/>
</dbReference>
<reference evidence="3" key="1">
    <citation type="submission" date="2011-07" db="EMBL/GenBank/DDBJ databases">
        <authorList>
            <consortium name="Caenorhabditis brenneri Sequencing and Analysis Consortium"/>
            <person name="Wilson R.K."/>
        </authorList>
    </citation>
    <scope>NUCLEOTIDE SEQUENCE [LARGE SCALE GENOMIC DNA]</scope>
    <source>
        <strain evidence="3">PB2801</strain>
    </source>
</reference>
<sequence>MTFKFLDLPLLPLEEIMSMMDVSDLLKISSCNRTIRDVAKGRKQIKSFYFLPYAQKEMMDSVDVFELLQIHRHLDYAKFFRVNPISFNLIVSNEIGIEIRLKDDKLLKWNIFMEFIGNAENYRGSKPYFLKINGEIVPSVLTKKSEMYTFWNDRLEGVKTMIAWLRRSFNMYFETFHVEGGSHPEFSKELRSIVNFANYRQHLFTNVMIDERKQLISHADLNFVVENVTAFKKHSHLGRGDFKGPRSNRFIESKSLLITDSRWFTLDHLLMTNCATIRLVDSALDMHELSIFTLKVLKGDYPKLKHFCVKTYHKNWVSCILFKTNMFYSKRGYIRDGVYRTANDRLIRIPIGIVIESLNREVLATLIFPMQSDHPKKLKTFEMLIWPDFDGSNFDRNEVHYHPLGRAN</sequence>
<protein>
    <recommendedName>
        <fullName evidence="1">F-box domain-containing protein</fullName>
    </recommendedName>
</protein>
<dbReference type="HOGENOM" id="CLU_712179_0_0_1"/>
<feature type="domain" description="F-box" evidence="1">
    <location>
        <begin position="2"/>
        <end position="48"/>
    </location>
</feature>
<evidence type="ECO:0000313" key="3">
    <source>
        <dbReference type="Proteomes" id="UP000008068"/>
    </source>
</evidence>
<name>G0NPA6_CAEBE</name>
<dbReference type="InParanoid" id="G0NPA6"/>
<organism evidence="3">
    <name type="scientific">Caenorhabditis brenneri</name>
    <name type="common">Nematode worm</name>
    <dbReference type="NCBI Taxonomy" id="135651"/>
    <lineage>
        <taxon>Eukaryota</taxon>
        <taxon>Metazoa</taxon>
        <taxon>Ecdysozoa</taxon>
        <taxon>Nematoda</taxon>
        <taxon>Chromadorea</taxon>
        <taxon>Rhabditida</taxon>
        <taxon>Rhabditina</taxon>
        <taxon>Rhabditomorpha</taxon>
        <taxon>Rhabditoidea</taxon>
        <taxon>Rhabditidae</taxon>
        <taxon>Peloderinae</taxon>
        <taxon>Caenorhabditis</taxon>
    </lineage>
</organism>
<dbReference type="PROSITE" id="PS50181">
    <property type="entry name" value="FBOX"/>
    <property type="match status" value="1"/>
</dbReference>
<gene>
    <name evidence="2" type="ORF">CAEBREN_11337</name>
</gene>
<evidence type="ECO:0000259" key="1">
    <source>
        <dbReference type="PROSITE" id="PS50181"/>
    </source>
</evidence>
<dbReference type="InterPro" id="IPR001810">
    <property type="entry name" value="F-box_dom"/>
</dbReference>
<dbReference type="PANTHER" id="PTHR21503">
    <property type="entry name" value="F-BOX-CONTAINING HYPOTHETICAL PROTEIN C.ELEGANS"/>
    <property type="match status" value="1"/>
</dbReference>
<dbReference type="Pfam" id="PF07735">
    <property type="entry name" value="FBA_2"/>
    <property type="match status" value="1"/>
</dbReference>
<dbReference type="SUPFAM" id="SSF81383">
    <property type="entry name" value="F-box domain"/>
    <property type="match status" value="1"/>
</dbReference>
<dbReference type="InterPro" id="IPR012885">
    <property type="entry name" value="F-box_Sdz-33"/>
</dbReference>
<dbReference type="Proteomes" id="UP000008068">
    <property type="component" value="Unassembled WGS sequence"/>
</dbReference>
<dbReference type="AlphaFoldDB" id="G0NPA6"/>
<dbReference type="Pfam" id="PF00646">
    <property type="entry name" value="F-box"/>
    <property type="match status" value="1"/>
</dbReference>
<dbReference type="PANTHER" id="PTHR21503:SF8">
    <property type="entry name" value="F-BOX ASSOCIATED DOMAIN-CONTAINING PROTEIN-RELATED"/>
    <property type="match status" value="1"/>
</dbReference>
<dbReference type="eggNOG" id="ENOG502TH8X">
    <property type="taxonomic scope" value="Eukaryota"/>
</dbReference>
<evidence type="ECO:0000313" key="2">
    <source>
        <dbReference type="EMBL" id="EGT35162.1"/>
    </source>
</evidence>